<organism evidence="2">
    <name type="scientific">Siphoviridae sp. ctwQg18</name>
    <dbReference type="NCBI Taxonomy" id="2826516"/>
    <lineage>
        <taxon>Viruses</taxon>
        <taxon>Duplodnaviria</taxon>
        <taxon>Heunggongvirae</taxon>
        <taxon>Uroviricota</taxon>
        <taxon>Caudoviricetes</taxon>
    </lineage>
</organism>
<sequence>MILKIFIGFALGYIAACVTFYILQKRERRRRKEKKKKVSLNTYAKVATTAVLAHGMILTSCSYVLSWIGMDPVVDVSSTIVKEIVAPLVVYLGTNTIMNIFEKNKLSFSVPINSTVISKDGTTHKASDDEAVG</sequence>
<dbReference type="EMBL" id="BK014913">
    <property type="protein sequence ID" value="DAD82179.1"/>
    <property type="molecule type" value="Genomic_DNA"/>
</dbReference>
<accession>A0A8S5MJU7</accession>
<keyword evidence="1" id="KW-1133">Transmembrane helix</keyword>
<feature type="transmembrane region" description="Helical" evidence="1">
    <location>
        <begin position="6"/>
        <end position="23"/>
    </location>
</feature>
<proteinExistence type="predicted"/>
<keyword evidence="1" id="KW-0812">Transmembrane</keyword>
<name>A0A8S5MJU7_9CAUD</name>
<keyword evidence="1" id="KW-0472">Membrane</keyword>
<feature type="transmembrane region" description="Helical" evidence="1">
    <location>
        <begin position="80"/>
        <end position="101"/>
    </location>
</feature>
<reference evidence="2" key="1">
    <citation type="journal article" date="2021" name="Proc. Natl. Acad. Sci. U.S.A.">
        <title>A Catalog of Tens of Thousands of Viruses from Human Metagenomes Reveals Hidden Associations with Chronic Diseases.</title>
        <authorList>
            <person name="Tisza M.J."/>
            <person name="Buck C.B."/>
        </authorList>
    </citation>
    <scope>NUCLEOTIDE SEQUENCE</scope>
    <source>
        <strain evidence="2">CtwQg18</strain>
    </source>
</reference>
<dbReference type="EMBL" id="BK014913">
    <property type="protein sequence ID" value="DAD82206.1"/>
    <property type="molecule type" value="Genomic_DNA"/>
</dbReference>
<evidence type="ECO:0000313" key="2">
    <source>
        <dbReference type="EMBL" id="DAD82179.1"/>
    </source>
</evidence>
<protein>
    <submittedName>
        <fullName evidence="2">Holin</fullName>
    </submittedName>
</protein>
<evidence type="ECO:0000256" key="1">
    <source>
        <dbReference type="SAM" id="Phobius"/>
    </source>
</evidence>
<feature type="transmembrane region" description="Helical" evidence="1">
    <location>
        <begin position="43"/>
        <end position="68"/>
    </location>
</feature>